<keyword evidence="10" id="KW-1185">Reference proteome</keyword>
<evidence type="ECO:0000256" key="8">
    <source>
        <dbReference type="HAMAP-Rule" id="MF_01818"/>
    </source>
</evidence>
<accession>A0A1H7S464</accession>
<evidence type="ECO:0000256" key="5">
    <source>
        <dbReference type="ARBA" id="ARBA00022759"/>
    </source>
</evidence>
<dbReference type="EC" id="3.1.26.11" evidence="8"/>
<comment type="catalytic activity">
    <reaction evidence="8">
        <text>Endonucleolytic cleavage of RNA, removing extra 3' nucleotides from tRNA precursor, generating 3' termini of tRNAs. A 3'-hydroxy group is left at the tRNA terminus and a 5'-phosphoryl group is left at the trailer molecule.</text>
        <dbReference type="EC" id="3.1.26.11"/>
    </reaction>
</comment>
<evidence type="ECO:0000256" key="3">
    <source>
        <dbReference type="ARBA" id="ARBA00022722"/>
    </source>
</evidence>
<feature type="binding site" evidence="8">
    <location>
        <position position="212"/>
    </location>
    <ligand>
        <name>Zn(2+)</name>
        <dbReference type="ChEBI" id="CHEBI:29105"/>
        <label>1</label>
        <note>catalytic</note>
    </ligand>
</feature>
<feature type="binding site" evidence="8">
    <location>
        <position position="64"/>
    </location>
    <ligand>
        <name>Zn(2+)</name>
        <dbReference type="ChEBI" id="CHEBI:29105"/>
        <label>1</label>
        <note>catalytic</note>
    </ligand>
</feature>
<dbReference type="AlphaFoldDB" id="A0A1H7S464"/>
<keyword evidence="7 8" id="KW-0862">Zinc</keyword>
<dbReference type="GO" id="GO:0008270">
    <property type="term" value="F:zinc ion binding"/>
    <property type="evidence" value="ECO:0007669"/>
    <property type="project" value="UniProtKB-UniRule"/>
</dbReference>
<keyword evidence="6 8" id="KW-0378">Hydrolase</keyword>
<evidence type="ECO:0000256" key="7">
    <source>
        <dbReference type="ARBA" id="ARBA00022833"/>
    </source>
</evidence>
<dbReference type="OrthoDB" id="9800940at2"/>
<dbReference type="HAMAP" id="MF_01818">
    <property type="entry name" value="RNase_Z_BN"/>
    <property type="match status" value="1"/>
</dbReference>
<evidence type="ECO:0000256" key="1">
    <source>
        <dbReference type="ARBA" id="ARBA00011738"/>
    </source>
</evidence>
<keyword evidence="2 8" id="KW-0819">tRNA processing</keyword>
<feature type="binding site" evidence="8">
    <location>
        <position position="62"/>
    </location>
    <ligand>
        <name>Zn(2+)</name>
        <dbReference type="ChEBI" id="CHEBI:29105"/>
        <label>1</label>
        <note>catalytic</note>
    </ligand>
</feature>
<evidence type="ECO:0000313" key="9">
    <source>
        <dbReference type="EMBL" id="SEL67158.1"/>
    </source>
</evidence>
<comment type="function">
    <text evidence="8">Zinc phosphodiesterase, which displays some tRNA 3'-processing endonuclease activity. Probably involved in tRNA maturation, by removing a 3'-trailer from precursor tRNA.</text>
</comment>
<keyword evidence="4 8" id="KW-0479">Metal-binding</keyword>
<dbReference type="Proteomes" id="UP000198916">
    <property type="component" value="Unassembled WGS sequence"/>
</dbReference>
<feature type="binding site" evidence="8">
    <location>
        <position position="67"/>
    </location>
    <ligand>
        <name>Zn(2+)</name>
        <dbReference type="ChEBI" id="CHEBI:29105"/>
        <label>2</label>
        <note>catalytic</note>
    </ligand>
</feature>
<keyword evidence="5 8" id="KW-0255">Endonuclease</keyword>
<evidence type="ECO:0000256" key="2">
    <source>
        <dbReference type="ARBA" id="ARBA00022694"/>
    </source>
</evidence>
<organism evidence="9 10">
    <name type="scientific">Parapedobacter koreensis</name>
    <dbReference type="NCBI Taxonomy" id="332977"/>
    <lineage>
        <taxon>Bacteria</taxon>
        <taxon>Pseudomonadati</taxon>
        <taxon>Bacteroidota</taxon>
        <taxon>Sphingobacteriia</taxon>
        <taxon>Sphingobacteriales</taxon>
        <taxon>Sphingobacteriaceae</taxon>
        <taxon>Parapedobacter</taxon>
    </lineage>
</organism>
<dbReference type="PANTHER" id="PTHR46018">
    <property type="entry name" value="ZINC PHOSPHODIESTERASE ELAC PROTEIN 1"/>
    <property type="match status" value="1"/>
</dbReference>
<feature type="active site" description="Proton acceptor" evidence="8">
    <location>
        <position position="66"/>
    </location>
</feature>
<dbReference type="CDD" id="cd07717">
    <property type="entry name" value="RNaseZ_ZiPD-like_MBL-fold"/>
    <property type="match status" value="1"/>
</dbReference>
<gene>
    <name evidence="8" type="primary">rnz</name>
    <name evidence="9" type="ORF">SAMN05421740_10864</name>
</gene>
<keyword evidence="3 8" id="KW-0540">Nuclease</keyword>
<dbReference type="EMBL" id="FNZR01000008">
    <property type="protein sequence ID" value="SEL67158.1"/>
    <property type="molecule type" value="Genomic_DNA"/>
</dbReference>
<dbReference type="InterPro" id="IPR013471">
    <property type="entry name" value="RNase_Z/BN"/>
</dbReference>
<dbReference type="RefSeq" id="WP_090607445.1">
    <property type="nucleotide sequence ID" value="NZ_FNZR01000008.1"/>
</dbReference>
<comment type="subunit">
    <text evidence="1 8">Homodimer.</text>
</comment>
<evidence type="ECO:0000256" key="4">
    <source>
        <dbReference type="ARBA" id="ARBA00022723"/>
    </source>
</evidence>
<name>A0A1H7S464_9SPHI</name>
<dbReference type="STRING" id="332977.SAMN05421740_10864"/>
<comment type="similarity">
    <text evidence="8">Belongs to the RNase Z family.</text>
</comment>
<sequence length="303" mass="34591">MRFDVLILGSSSATPIYGRHPTAQLININEQLYLVDCGEGTQVQLIKYGIRSNRIKHIFISHLHGDHYLGLIGLLSSMHLIGRKEAVHVYGPPALKEIIDLNFLHSQTVLRYPLYVHATQDQTMEMIFENEHVQVSSFPLDHRIACTGFRFDEKKRLPAIDREKTEALGIPNDYLPLIKRGHDYVAPNGTVYRWEDLTFASPIPRSYAYCSDTVRTASYLPYIQQTDLLYHEATFMHNMLDRALETFHTTALQAGEIAAQVQAKKLLIGHYSARYKDLNPLLEESKTAFEATQLAQEGNWYSV</sequence>
<feature type="binding site" evidence="8">
    <location>
        <position position="142"/>
    </location>
    <ligand>
        <name>Zn(2+)</name>
        <dbReference type="ChEBI" id="CHEBI:29105"/>
        <label>1</label>
        <note>catalytic</note>
    </ligand>
</feature>
<feature type="binding site" evidence="8">
    <location>
        <position position="212"/>
    </location>
    <ligand>
        <name>Zn(2+)</name>
        <dbReference type="ChEBI" id="CHEBI:29105"/>
        <label>2</label>
        <note>catalytic</note>
    </ligand>
</feature>
<comment type="cofactor">
    <cofactor evidence="8">
        <name>Zn(2+)</name>
        <dbReference type="ChEBI" id="CHEBI:29105"/>
    </cofactor>
    <text evidence="8">Binds 2 Zn(2+) ions.</text>
</comment>
<feature type="binding site" evidence="8">
    <location>
        <position position="66"/>
    </location>
    <ligand>
        <name>Zn(2+)</name>
        <dbReference type="ChEBI" id="CHEBI:29105"/>
        <label>2</label>
        <note>catalytic</note>
    </ligand>
</feature>
<dbReference type="Pfam" id="PF23023">
    <property type="entry name" value="Anti-Pycsar_Apyc1"/>
    <property type="match status" value="1"/>
</dbReference>
<dbReference type="InterPro" id="IPR036866">
    <property type="entry name" value="RibonucZ/Hydroxyglut_hydro"/>
</dbReference>
<dbReference type="PANTHER" id="PTHR46018:SF2">
    <property type="entry name" value="ZINC PHOSPHODIESTERASE ELAC PROTEIN 1"/>
    <property type="match status" value="1"/>
</dbReference>
<reference evidence="10" key="1">
    <citation type="submission" date="2016-10" db="EMBL/GenBank/DDBJ databases">
        <authorList>
            <person name="Varghese N."/>
            <person name="Submissions S."/>
        </authorList>
    </citation>
    <scope>NUCLEOTIDE SEQUENCE [LARGE SCALE GENOMIC DNA]</scope>
    <source>
        <strain evidence="10">Jip14</strain>
    </source>
</reference>
<feature type="binding site" evidence="8">
    <location>
        <position position="270"/>
    </location>
    <ligand>
        <name>Zn(2+)</name>
        <dbReference type="ChEBI" id="CHEBI:29105"/>
        <label>2</label>
        <note>catalytic</note>
    </ligand>
</feature>
<dbReference type="Gene3D" id="3.60.15.10">
    <property type="entry name" value="Ribonuclease Z/Hydroxyacylglutathione hydrolase-like"/>
    <property type="match status" value="1"/>
</dbReference>
<evidence type="ECO:0000256" key="6">
    <source>
        <dbReference type="ARBA" id="ARBA00022801"/>
    </source>
</evidence>
<evidence type="ECO:0000313" key="10">
    <source>
        <dbReference type="Proteomes" id="UP000198916"/>
    </source>
</evidence>
<dbReference type="GO" id="GO:0042781">
    <property type="term" value="F:3'-tRNA processing endoribonuclease activity"/>
    <property type="evidence" value="ECO:0007669"/>
    <property type="project" value="UniProtKB-UniRule"/>
</dbReference>
<dbReference type="SUPFAM" id="SSF56281">
    <property type="entry name" value="Metallo-hydrolase/oxidoreductase"/>
    <property type="match status" value="1"/>
</dbReference>
<protein>
    <recommendedName>
        <fullName evidence="8">Ribonuclease Z</fullName>
        <shortName evidence="8">RNase Z</shortName>
        <ecNumber evidence="8">3.1.26.11</ecNumber>
    </recommendedName>
    <alternativeName>
        <fullName evidence="8">tRNA 3 endonuclease</fullName>
    </alternativeName>
    <alternativeName>
        <fullName evidence="8">tRNase Z</fullName>
    </alternativeName>
</protein>
<dbReference type="NCBIfam" id="NF000801">
    <property type="entry name" value="PRK00055.1-3"/>
    <property type="match status" value="1"/>
</dbReference>
<proteinExistence type="inferred from homology"/>